<dbReference type="SUPFAM" id="SSF75471">
    <property type="entry name" value="YhbY-like"/>
    <property type="match status" value="1"/>
</dbReference>
<dbReference type="Proteomes" id="UP000436655">
    <property type="component" value="Unassembled WGS sequence"/>
</dbReference>
<protein>
    <submittedName>
        <fullName evidence="4">YhbY family RNA-binding protein</fullName>
    </submittedName>
</protein>
<sequence length="104" mass="11776">MIIKGKKNRYLRSQAQTMKPVVQVGRDGLSENLLKQIQLLLSKDELIKVSLLQNTLVDADQLVDALTEFDGAIVHIQTIGSKVVLYKKSPKVKNRKYSIELEKI</sequence>
<proteinExistence type="predicted"/>
<dbReference type="InterPro" id="IPR035920">
    <property type="entry name" value="YhbY-like_sf"/>
</dbReference>
<evidence type="ECO:0000256" key="1">
    <source>
        <dbReference type="ARBA" id="ARBA00022884"/>
    </source>
</evidence>
<keyword evidence="5" id="KW-1185">Reference proteome</keyword>
<keyword evidence="1 2" id="KW-0694">RNA-binding</keyword>
<dbReference type="PANTHER" id="PTHR40065">
    <property type="entry name" value="RNA-BINDING PROTEIN YHBY"/>
    <property type="match status" value="1"/>
</dbReference>
<feature type="domain" description="CRM" evidence="3">
    <location>
        <begin position="1"/>
        <end position="98"/>
    </location>
</feature>
<organism evidence="4 5">
    <name type="scientific">Companilactobacillus mishanensis</name>
    <dbReference type="NCBI Taxonomy" id="2486008"/>
    <lineage>
        <taxon>Bacteria</taxon>
        <taxon>Bacillati</taxon>
        <taxon>Bacillota</taxon>
        <taxon>Bacilli</taxon>
        <taxon>Lactobacillales</taxon>
        <taxon>Lactobacillaceae</taxon>
        <taxon>Companilactobacillus</taxon>
    </lineage>
</organism>
<evidence type="ECO:0000256" key="2">
    <source>
        <dbReference type="PROSITE-ProRule" id="PRU00626"/>
    </source>
</evidence>
<name>A0ABW9P5C3_9LACO</name>
<dbReference type="RefSeq" id="WP_125703257.1">
    <property type="nucleotide sequence ID" value="NZ_JBHTOO010000003.1"/>
</dbReference>
<comment type="caution">
    <text evidence="4">The sequence shown here is derived from an EMBL/GenBank/DDBJ whole genome shotgun (WGS) entry which is preliminary data.</text>
</comment>
<evidence type="ECO:0000259" key="3">
    <source>
        <dbReference type="PROSITE" id="PS51295"/>
    </source>
</evidence>
<accession>A0ABW9P5C3</accession>
<evidence type="ECO:0000313" key="4">
    <source>
        <dbReference type="EMBL" id="MQS44479.1"/>
    </source>
</evidence>
<dbReference type="InterPro" id="IPR001890">
    <property type="entry name" value="RNA-binding_CRM"/>
</dbReference>
<gene>
    <name evidence="4" type="ORF">FHL03_03145</name>
</gene>
<reference evidence="4 5" key="1">
    <citation type="journal article" date="2019" name="Syst. Appl. Microbiol.">
        <title>Polyphasic characterization of two novel Lactobacillus spp. isolated from blown salami packages: Description of Lactobacillus halodurans sp. nov. and Lactobacillus salsicarnum sp. nov.</title>
        <authorList>
            <person name="Schuster J.A."/>
            <person name="Klingl A."/>
            <person name="Vogel R.F."/>
            <person name="Ehrmann M.A."/>
        </authorList>
    </citation>
    <scope>NUCLEOTIDE SEQUENCE [LARGE SCALE GENOMIC DNA]</scope>
    <source>
        <strain evidence="4 5">TMW 1.2098</strain>
    </source>
</reference>
<dbReference type="Pfam" id="PF01985">
    <property type="entry name" value="CRS1_YhbY"/>
    <property type="match status" value="1"/>
</dbReference>
<dbReference type="SMART" id="SM01103">
    <property type="entry name" value="CRS1_YhbY"/>
    <property type="match status" value="1"/>
</dbReference>
<dbReference type="Gene3D" id="3.30.110.60">
    <property type="entry name" value="YhbY-like"/>
    <property type="match status" value="1"/>
</dbReference>
<dbReference type="PANTHER" id="PTHR40065:SF3">
    <property type="entry name" value="RNA-BINDING PROTEIN YHBY"/>
    <property type="match status" value="1"/>
</dbReference>
<dbReference type="InterPro" id="IPR051925">
    <property type="entry name" value="RNA-binding_domain"/>
</dbReference>
<dbReference type="PROSITE" id="PS51295">
    <property type="entry name" value="CRM"/>
    <property type="match status" value="1"/>
</dbReference>
<dbReference type="EMBL" id="VDFN01000001">
    <property type="protein sequence ID" value="MQS44479.1"/>
    <property type="molecule type" value="Genomic_DNA"/>
</dbReference>
<evidence type="ECO:0000313" key="5">
    <source>
        <dbReference type="Proteomes" id="UP000436655"/>
    </source>
</evidence>